<dbReference type="AlphaFoldDB" id="J9UVW7"/>
<dbReference type="PANTHER" id="PTHR31213">
    <property type="entry name" value="OS08G0374000 PROTEIN-RELATED"/>
    <property type="match status" value="1"/>
</dbReference>
<dbReference type="PANTHER" id="PTHR31213:SF201">
    <property type="entry name" value="OS03G0300400 PROTEIN"/>
    <property type="match status" value="1"/>
</dbReference>
<evidence type="ECO:0000259" key="2">
    <source>
        <dbReference type="SMART" id="SM01037"/>
    </source>
</evidence>
<dbReference type="GO" id="GO:0006952">
    <property type="term" value="P:defense response"/>
    <property type="evidence" value="ECO:0007669"/>
    <property type="project" value="InterPro"/>
</dbReference>
<reference evidence="3" key="1">
    <citation type="journal article" date="2012" name="Tree Genet. Genomes">
        <title>Pinus monticola pathogenesis-related gene PmPR10-2 alleles as defense candidates for stem quantitative disease resistance against white pine blister rust (Cronartium ribicola.</title>
        <authorList>
            <person name="Liu J.-J."/>
            <person name="Hammett C."/>
            <person name="Sniezko R.A."/>
        </authorList>
    </citation>
    <scope>NUCLEOTIDE SEQUENCE</scope>
</reference>
<comment type="similarity">
    <text evidence="1">Belongs to the BetVI family.</text>
</comment>
<dbReference type="GO" id="GO:0004864">
    <property type="term" value="F:protein phosphatase inhibitor activity"/>
    <property type="evidence" value="ECO:0007669"/>
    <property type="project" value="InterPro"/>
</dbReference>
<dbReference type="GO" id="GO:0038023">
    <property type="term" value="F:signaling receptor activity"/>
    <property type="evidence" value="ECO:0007669"/>
    <property type="project" value="InterPro"/>
</dbReference>
<dbReference type="Pfam" id="PF00407">
    <property type="entry name" value="Bet_v_1"/>
    <property type="match status" value="1"/>
</dbReference>
<organism evidence="3">
    <name type="scientific">Pinus monticola</name>
    <name type="common">Western white pine</name>
    <name type="synonym">Strobus monticola</name>
    <dbReference type="NCBI Taxonomy" id="3345"/>
    <lineage>
        <taxon>Eukaryota</taxon>
        <taxon>Viridiplantae</taxon>
        <taxon>Streptophyta</taxon>
        <taxon>Embryophyta</taxon>
        <taxon>Tracheophyta</taxon>
        <taxon>Spermatophyta</taxon>
        <taxon>Pinopsida</taxon>
        <taxon>Pinidae</taxon>
        <taxon>Conifers I</taxon>
        <taxon>Pinales</taxon>
        <taxon>Pinaceae</taxon>
        <taxon>Pinus</taxon>
        <taxon>Pinus subgen. Strobus</taxon>
    </lineage>
</organism>
<dbReference type="CDD" id="cd07816">
    <property type="entry name" value="Bet_v1-like"/>
    <property type="match status" value="1"/>
</dbReference>
<dbReference type="FunFam" id="3.30.530.20:FF:000007">
    <property type="entry name" value="Major pollen allergen Bet v 1-A"/>
    <property type="match status" value="1"/>
</dbReference>
<accession>J9UVW7</accession>
<evidence type="ECO:0000313" key="3">
    <source>
        <dbReference type="EMBL" id="AFR78294.1"/>
    </source>
</evidence>
<sequence length="162" mass="18278">MVAGTVTTEYVSQVETKRLWNAMVKDGHNLYPKALHEFHISSVTLLHGDGGVGTVRQLNFTSANKDFSYIKERLDVIDEEKMVHKYAAIEGGSLGKKLSALNFELKFVPREEGGCVLTWICNYETLPSAPDGEARVEEIKNMDDAMFRKIEQYLISNPDLYC</sequence>
<dbReference type="PRINTS" id="PR00634">
    <property type="entry name" value="BETALLERGEN"/>
</dbReference>
<dbReference type="InterPro" id="IPR023393">
    <property type="entry name" value="START-like_dom_sf"/>
</dbReference>
<proteinExistence type="inferred from homology"/>
<dbReference type="EMBL" id="JX297454">
    <property type="protein sequence ID" value="AFR78294.1"/>
    <property type="molecule type" value="Genomic_DNA"/>
</dbReference>
<dbReference type="SMART" id="SM01037">
    <property type="entry name" value="Bet_v_1"/>
    <property type="match status" value="1"/>
</dbReference>
<dbReference type="GO" id="GO:0010427">
    <property type="term" value="F:abscisic acid binding"/>
    <property type="evidence" value="ECO:0007669"/>
    <property type="project" value="InterPro"/>
</dbReference>
<dbReference type="GO" id="GO:0009738">
    <property type="term" value="P:abscisic acid-activated signaling pathway"/>
    <property type="evidence" value="ECO:0007669"/>
    <property type="project" value="InterPro"/>
</dbReference>
<dbReference type="InterPro" id="IPR024949">
    <property type="entry name" value="Bet_v_I_allergen"/>
</dbReference>
<feature type="domain" description="Bet v I/Major latex protein" evidence="2">
    <location>
        <begin position="1"/>
        <end position="157"/>
    </location>
</feature>
<name>J9UVW7_PINMO</name>
<dbReference type="InterPro" id="IPR000916">
    <property type="entry name" value="Bet_v_I/MLP"/>
</dbReference>
<evidence type="ECO:0000256" key="1">
    <source>
        <dbReference type="ARBA" id="ARBA00009744"/>
    </source>
</evidence>
<dbReference type="SUPFAM" id="SSF55961">
    <property type="entry name" value="Bet v1-like"/>
    <property type="match status" value="1"/>
</dbReference>
<dbReference type="InterPro" id="IPR050279">
    <property type="entry name" value="Plant_def-hormone_signal"/>
</dbReference>
<protein>
    <submittedName>
        <fullName evidence="3">Putative PR10 protein</fullName>
    </submittedName>
</protein>
<gene>
    <name evidence="3" type="primary">PR10-2</name>
</gene>
<dbReference type="Gene3D" id="3.30.530.20">
    <property type="match status" value="1"/>
</dbReference>
<dbReference type="GO" id="GO:0005634">
    <property type="term" value="C:nucleus"/>
    <property type="evidence" value="ECO:0007669"/>
    <property type="project" value="TreeGrafter"/>
</dbReference>
<dbReference type="GO" id="GO:0005737">
    <property type="term" value="C:cytoplasm"/>
    <property type="evidence" value="ECO:0007669"/>
    <property type="project" value="TreeGrafter"/>
</dbReference>